<dbReference type="EMBL" id="BGZK01001130">
    <property type="protein sequence ID" value="GBP72010.1"/>
    <property type="molecule type" value="Genomic_DNA"/>
</dbReference>
<name>A0A4C1YAF7_EUMVA</name>
<dbReference type="Proteomes" id="UP000299102">
    <property type="component" value="Unassembled WGS sequence"/>
</dbReference>
<comment type="caution">
    <text evidence="2">The sequence shown here is derived from an EMBL/GenBank/DDBJ whole genome shotgun (WGS) entry which is preliminary data.</text>
</comment>
<sequence length="76" mass="8658">MLIPPDPDLELGSVSDQIIEEERALYPEATRTSDNLDVKDEPRSGRPVTDKDDTILDRIEQDRQISSYDTAKKLEI</sequence>
<evidence type="ECO:0000313" key="3">
    <source>
        <dbReference type="Proteomes" id="UP000299102"/>
    </source>
</evidence>
<organism evidence="2 3">
    <name type="scientific">Eumeta variegata</name>
    <name type="common">Bagworm moth</name>
    <name type="synonym">Eumeta japonica</name>
    <dbReference type="NCBI Taxonomy" id="151549"/>
    <lineage>
        <taxon>Eukaryota</taxon>
        <taxon>Metazoa</taxon>
        <taxon>Ecdysozoa</taxon>
        <taxon>Arthropoda</taxon>
        <taxon>Hexapoda</taxon>
        <taxon>Insecta</taxon>
        <taxon>Pterygota</taxon>
        <taxon>Neoptera</taxon>
        <taxon>Endopterygota</taxon>
        <taxon>Lepidoptera</taxon>
        <taxon>Glossata</taxon>
        <taxon>Ditrysia</taxon>
        <taxon>Tineoidea</taxon>
        <taxon>Psychidae</taxon>
        <taxon>Oiketicinae</taxon>
        <taxon>Eumeta</taxon>
    </lineage>
</organism>
<dbReference type="AlphaFoldDB" id="A0A4C1YAF7"/>
<feature type="compositionally biased region" description="Basic and acidic residues" evidence="1">
    <location>
        <begin position="34"/>
        <end position="60"/>
    </location>
</feature>
<keyword evidence="3" id="KW-1185">Reference proteome</keyword>
<evidence type="ECO:0000313" key="2">
    <source>
        <dbReference type="EMBL" id="GBP72010.1"/>
    </source>
</evidence>
<proteinExistence type="predicted"/>
<gene>
    <name evidence="2" type="ORF">EVAR_51259_1</name>
</gene>
<reference evidence="2 3" key="1">
    <citation type="journal article" date="2019" name="Commun. Biol.">
        <title>The bagworm genome reveals a unique fibroin gene that provides high tensile strength.</title>
        <authorList>
            <person name="Kono N."/>
            <person name="Nakamura H."/>
            <person name="Ohtoshi R."/>
            <person name="Tomita M."/>
            <person name="Numata K."/>
            <person name="Arakawa K."/>
        </authorList>
    </citation>
    <scope>NUCLEOTIDE SEQUENCE [LARGE SCALE GENOMIC DNA]</scope>
</reference>
<protein>
    <submittedName>
        <fullName evidence="2">Uncharacterized protein</fullName>
    </submittedName>
</protein>
<evidence type="ECO:0000256" key="1">
    <source>
        <dbReference type="SAM" id="MobiDB-lite"/>
    </source>
</evidence>
<dbReference type="OrthoDB" id="7551951at2759"/>
<accession>A0A4C1YAF7</accession>
<feature type="region of interest" description="Disordered" evidence="1">
    <location>
        <begin position="24"/>
        <end position="60"/>
    </location>
</feature>